<dbReference type="RefSeq" id="WP_273914010.1">
    <property type="nucleotide sequence ID" value="NZ_JAMDGX010000126.1"/>
</dbReference>
<protein>
    <recommendedName>
        <fullName evidence="4">Tox-REase-7 domain-containing protein</fullName>
    </recommendedName>
</protein>
<evidence type="ECO:0008006" key="4">
    <source>
        <dbReference type="Google" id="ProtNLM"/>
    </source>
</evidence>
<dbReference type="EMBL" id="JAMDGY010000092">
    <property type="protein sequence ID" value="MDD0993436.1"/>
    <property type="molecule type" value="Genomic_DNA"/>
</dbReference>
<comment type="caution">
    <text evidence="2">The sequence shown here is derived from an EMBL/GenBank/DDBJ whole genome shotgun (WGS) entry which is preliminary data.</text>
</comment>
<name>A0ABT5NZ08_9PSED</name>
<organism evidence="2 3">
    <name type="scientific">Pseudomonas fontis</name>
    <dbReference type="NCBI Taxonomy" id="2942633"/>
    <lineage>
        <taxon>Bacteria</taxon>
        <taxon>Pseudomonadati</taxon>
        <taxon>Pseudomonadota</taxon>
        <taxon>Gammaproteobacteria</taxon>
        <taxon>Pseudomonadales</taxon>
        <taxon>Pseudomonadaceae</taxon>
        <taxon>Pseudomonas</taxon>
    </lineage>
</organism>
<accession>A0ABT5NZ08</accession>
<evidence type="ECO:0000313" key="2">
    <source>
        <dbReference type="EMBL" id="MDD0993436.1"/>
    </source>
</evidence>
<dbReference type="Proteomes" id="UP001148203">
    <property type="component" value="Unassembled WGS sequence"/>
</dbReference>
<gene>
    <name evidence="2" type="ORF">M5G11_23195</name>
</gene>
<keyword evidence="3" id="KW-1185">Reference proteome</keyword>
<sequence length="632" mass="68406">MANEAASTRYATLSQDPQGGLPSQGSVCKHCTIPGSLFSISAADGPHEGDDLLGIASRTGANFSWFTQNPWIRDKEKNARQTFLERVLLRLGEVHGDAYLAELFAFLAVQQLALTCLDEEIAADELPPAVLDNLGRRLGDGSGFSLERNFFFTDHQLYYATFTTAHWEEAPRREFTQADGSHGISLPFTWHKPRGLFPVELAAQQLAQHFDQAKATARFWEGVLGGAQAVVGALAFIPVVRGISLIARAPAGVRYVFAALEGALAADAMVDGSSRMITGEGLSLGEGFFVELARLANPSTAEARGKQVFMAINLALLLPAAWGGARWLMHRFRRDAVATIKFDNAALSAEELKRIGRRETGEVSALETRIDKAPVRGEPPVRISELHSVETNASLITLEVAAGKADFAFMARSLRQRLVSQIALATAPQRMGGRLASVVGDAGEEALVAGLLEHWKVSPGKVLGLSTDPAVASRYGLKNRSDHGIDMLVLVPPPPSLTLRNAPTATMRDHIDGVKGLAPLEVMRFEEETLLVIEVKATLGKSRTPGLLATQSGGGEKNLERVLNLTRSGAQGWSRKNMLAVDRDMDKKISTINKSMSAGRIEFVHAQVFFDPLGNLNRLTGNGTGIQLNHWR</sequence>
<reference evidence="2 3" key="1">
    <citation type="submission" date="2022-05" db="EMBL/GenBank/DDBJ databases">
        <title>Novel Pseudomonas spp. Isolated from a Rainbow Trout Aquaculture Facility.</title>
        <authorList>
            <person name="Testerman T."/>
            <person name="Graf J."/>
        </authorList>
    </citation>
    <scope>NUCLEOTIDE SEQUENCE [LARGE SCALE GENOMIC DNA]</scope>
    <source>
        <strain evidence="2 3">ID681</strain>
    </source>
</reference>
<evidence type="ECO:0000313" key="3">
    <source>
        <dbReference type="Proteomes" id="UP001148203"/>
    </source>
</evidence>
<feature type="region of interest" description="Disordered" evidence="1">
    <location>
        <begin position="1"/>
        <end position="20"/>
    </location>
</feature>
<proteinExistence type="predicted"/>
<evidence type="ECO:0000256" key="1">
    <source>
        <dbReference type="SAM" id="MobiDB-lite"/>
    </source>
</evidence>